<dbReference type="InterPro" id="IPR042307">
    <property type="entry name" value="Reeler_sf"/>
</dbReference>
<evidence type="ECO:0000313" key="3">
    <source>
        <dbReference type="Ensembl" id="ENSPFOP00000018208.1"/>
    </source>
</evidence>
<dbReference type="AlphaFoldDB" id="A0A087YJK5"/>
<dbReference type="CDD" id="cd08544">
    <property type="entry name" value="Reeler"/>
    <property type="match status" value="1"/>
</dbReference>
<dbReference type="STRING" id="48698.ENSPFOP00000018208"/>
<reference evidence="3" key="3">
    <citation type="submission" date="2025-09" db="UniProtKB">
        <authorList>
            <consortium name="Ensembl"/>
        </authorList>
    </citation>
    <scope>IDENTIFICATION</scope>
</reference>
<accession>A0A087YJK5</accession>
<dbReference type="InterPro" id="IPR002861">
    <property type="entry name" value="Reeler_dom"/>
</dbReference>
<dbReference type="InterPro" id="IPR051237">
    <property type="entry name" value="Ferric-chelate_Red/DefProt"/>
</dbReference>
<dbReference type="EMBL" id="AYCK01014344">
    <property type="status" value="NOT_ANNOTATED_CDS"/>
    <property type="molecule type" value="Genomic_DNA"/>
</dbReference>
<dbReference type="Pfam" id="PF02014">
    <property type="entry name" value="Reeler"/>
    <property type="match status" value="1"/>
</dbReference>
<dbReference type="Proteomes" id="UP000028760">
    <property type="component" value="Unassembled WGS sequence"/>
</dbReference>
<keyword evidence="1" id="KW-0732">Signal</keyword>
<proteinExistence type="predicted"/>
<dbReference type="Gene3D" id="2.60.40.4060">
    <property type="entry name" value="Reeler domain"/>
    <property type="match status" value="1"/>
</dbReference>
<feature type="domain" description="Reelin" evidence="2">
    <location>
        <begin position="20"/>
        <end position="167"/>
    </location>
</feature>
<name>A0A087YJK5_POEFO</name>
<dbReference type="PANTHER" id="PTHR45828:SF51">
    <property type="entry name" value="REELIN DOMAIN-CONTAINING PROTEIN 1"/>
    <property type="match status" value="1"/>
</dbReference>
<dbReference type="GO" id="GO:0016020">
    <property type="term" value="C:membrane"/>
    <property type="evidence" value="ECO:0007669"/>
    <property type="project" value="TreeGrafter"/>
</dbReference>
<feature type="signal peptide" evidence="1">
    <location>
        <begin position="1"/>
        <end position="25"/>
    </location>
</feature>
<dbReference type="GeneTree" id="ENSGT00940000163277"/>
<protein>
    <recommendedName>
        <fullName evidence="2">Reelin domain-containing protein</fullName>
    </recommendedName>
</protein>
<evidence type="ECO:0000259" key="2">
    <source>
        <dbReference type="PROSITE" id="PS51019"/>
    </source>
</evidence>
<evidence type="ECO:0000256" key="1">
    <source>
        <dbReference type="SAM" id="SignalP"/>
    </source>
</evidence>
<feature type="chain" id="PRO_5001834599" description="Reelin domain-containing protein" evidence="1">
    <location>
        <begin position="26"/>
        <end position="167"/>
    </location>
</feature>
<dbReference type="eggNOG" id="ENOG502RZ3B">
    <property type="taxonomic scope" value="Eukaryota"/>
</dbReference>
<dbReference type="Ensembl" id="ENSPFOT00000018230.1">
    <property type="protein sequence ID" value="ENSPFOP00000018208.1"/>
    <property type="gene ID" value="ENSPFOG00000018117.1"/>
</dbReference>
<reference evidence="4" key="1">
    <citation type="submission" date="2013-10" db="EMBL/GenBank/DDBJ databases">
        <authorList>
            <person name="Schartl M."/>
            <person name="Warren W."/>
        </authorList>
    </citation>
    <scope>NUCLEOTIDE SEQUENCE [LARGE SCALE GENOMIC DNA]</scope>
    <source>
        <strain evidence="4">female</strain>
    </source>
</reference>
<organism evidence="3 4">
    <name type="scientific">Poecilia formosa</name>
    <name type="common">Amazon molly</name>
    <name type="synonym">Limia formosa</name>
    <dbReference type="NCBI Taxonomy" id="48698"/>
    <lineage>
        <taxon>Eukaryota</taxon>
        <taxon>Metazoa</taxon>
        <taxon>Chordata</taxon>
        <taxon>Craniata</taxon>
        <taxon>Vertebrata</taxon>
        <taxon>Euteleostomi</taxon>
        <taxon>Actinopterygii</taxon>
        <taxon>Neopterygii</taxon>
        <taxon>Teleostei</taxon>
        <taxon>Neoteleostei</taxon>
        <taxon>Acanthomorphata</taxon>
        <taxon>Ovalentaria</taxon>
        <taxon>Atherinomorphae</taxon>
        <taxon>Cyprinodontiformes</taxon>
        <taxon>Poeciliidae</taxon>
        <taxon>Poeciliinae</taxon>
        <taxon>Poecilia</taxon>
    </lineage>
</organism>
<dbReference type="OMA" id="LIWKAPQ"/>
<evidence type="ECO:0000313" key="4">
    <source>
        <dbReference type="Proteomes" id="UP000028760"/>
    </source>
</evidence>
<keyword evidence="4" id="KW-1185">Reference proteome</keyword>
<sequence>LMMPSNLLLWGGAVVLCSMASPILCFSHGASLTSCQEMIPGHIRAHPLDPKHSFITLQTSSSSYLPGQLITVTVRSSRDFMGFLLQARSVGGQRVGGSWIRSPPGTHTLRCLFEGDTVTHSDKQLKRNLSFVWRAPDMPKGDIRFHITVVQSYFVYWTGVESAVVRD</sequence>
<reference evidence="3" key="2">
    <citation type="submission" date="2025-08" db="UniProtKB">
        <authorList>
            <consortium name="Ensembl"/>
        </authorList>
    </citation>
    <scope>IDENTIFICATION</scope>
</reference>
<dbReference type="PROSITE" id="PS51019">
    <property type="entry name" value="REELIN"/>
    <property type="match status" value="1"/>
</dbReference>
<dbReference type="PANTHER" id="PTHR45828">
    <property type="entry name" value="CYTOCHROME B561/FERRIC REDUCTASE TRANSMEMBRANE"/>
    <property type="match status" value="1"/>
</dbReference>